<protein>
    <submittedName>
        <fullName evidence="3">SAF domain-containing protein</fullName>
    </submittedName>
</protein>
<comment type="caution">
    <text evidence="3">The sequence shown here is derived from an EMBL/GenBank/DDBJ whole genome shotgun (WGS) entry which is preliminary data.</text>
</comment>
<dbReference type="InterPro" id="IPR013974">
    <property type="entry name" value="SAF"/>
</dbReference>
<sequence>MKDTTVIVAKHDIEPFTQIKTEDLKKVTRPASGLPNQVATSMKTVAGNFTTTTIVKGNAVQKEHLALPGNGDLSSVLTNFDDPSVRGFALPSENPMIKNMQPGNQIDLYVQSKDGNEPSYLLADNVLVLGIAKDDDNPVGLILALSQEQVKKIVPVMNDIQIALVPYNAQGATADKDDKGDEQEESETEGGDK</sequence>
<dbReference type="CDD" id="cd11614">
    <property type="entry name" value="SAF_CpaB_FlgA_like"/>
    <property type="match status" value="1"/>
</dbReference>
<gene>
    <name evidence="3" type="ORF">ACFQ4A_13720</name>
</gene>
<name>A0ABW3ZXW5_9BACI</name>
<evidence type="ECO:0000313" key="3">
    <source>
        <dbReference type="EMBL" id="MFD1362713.1"/>
    </source>
</evidence>
<dbReference type="EMBL" id="JBHTNH010000028">
    <property type="protein sequence ID" value="MFD1362713.1"/>
    <property type="molecule type" value="Genomic_DNA"/>
</dbReference>
<dbReference type="Pfam" id="PF08666">
    <property type="entry name" value="SAF"/>
    <property type="match status" value="1"/>
</dbReference>
<evidence type="ECO:0000256" key="1">
    <source>
        <dbReference type="SAM" id="MobiDB-lite"/>
    </source>
</evidence>
<dbReference type="Proteomes" id="UP001597178">
    <property type="component" value="Unassembled WGS sequence"/>
</dbReference>
<dbReference type="SMART" id="SM00858">
    <property type="entry name" value="SAF"/>
    <property type="match status" value="1"/>
</dbReference>
<reference evidence="4" key="1">
    <citation type="journal article" date="2019" name="Int. J. Syst. Evol. Microbiol.">
        <title>The Global Catalogue of Microorganisms (GCM) 10K type strain sequencing project: providing services to taxonomists for standard genome sequencing and annotation.</title>
        <authorList>
            <consortium name="The Broad Institute Genomics Platform"/>
            <consortium name="The Broad Institute Genome Sequencing Center for Infectious Disease"/>
            <person name="Wu L."/>
            <person name="Ma J."/>
        </authorList>
    </citation>
    <scope>NUCLEOTIDE SEQUENCE [LARGE SCALE GENOMIC DNA]</scope>
    <source>
        <strain evidence="4">CCUG 54822</strain>
    </source>
</reference>
<feature type="domain" description="SAF" evidence="2">
    <location>
        <begin position="4"/>
        <end position="66"/>
    </location>
</feature>
<keyword evidence="4" id="KW-1185">Reference proteome</keyword>
<dbReference type="Gene3D" id="3.90.1210.10">
    <property type="entry name" value="Antifreeze-like/N-acetylneuraminic acid synthase C-terminal domain"/>
    <property type="match status" value="1"/>
</dbReference>
<feature type="region of interest" description="Disordered" evidence="1">
    <location>
        <begin position="169"/>
        <end position="193"/>
    </location>
</feature>
<organism evidence="3 4">
    <name type="scientific">Lentibacillus salinarum</name>
    <dbReference type="NCBI Taxonomy" id="446820"/>
    <lineage>
        <taxon>Bacteria</taxon>
        <taxon>Bacillati</taxon>
        <taxon>Bacillota</taxon>
        <taxon>Bacilli</taxon>
        <taxon>Bacillales</taxon>
        <taxon>Bacillaceae</taxon>
        <taxon>Lentibacillus</taxon>
    </lineage>
</organism>
<evidence type="ECO:0000313" key="4">
    <source>
        <dbReference type="Proteomes" id="UP001597178"/>
    </source>
</evidence>
<accession>A0ABW3ZXW5</accession>
<evidence type="ECO:0000259" key="2">
    <source>
        <dbReference type="SMART" id="SM00858"/>
    </source>
</evidence>
<feature type="compositionally biased region" description="Acidic residues" evidence="1">
    <location>
        <begin position="180"/>
        <end position="193"/>
    </location>
</feature>
<proteinExistence type="predicted"/>